<dbReference type="PANTHER" id="PTHR43236">
    <property type="entry name" value="ANTITOXIN HIGA1"/>
    <property type="match status" value="1"/>
</dbReference>
<evidence type="ECO:0000313" key="2">
    <source>
        <dbReference type="EMBL" id="PRM87140.1"/>
    </source>
</evidence>
<dbReference type="EMBL" id="NXGJ01000013">
    <property type="protein sequence ID" value="PRM87140.1"/>
    <property type="molecule type" value="Genomic_DNA"/>
</dbReference>
<dbReference type="PANTHER" id="PTHR43236:SF1">
    <property type="entry name" value="BLL7220 PROTEIN"/>
    <property type="match status" value="1"/>
</dbReference>
<dbReference type="Gene3D" id="1.10.10.2910">
    <property type="match status" value="1"/>
</dbReference>
<feature type="domain" description="IrrE N-terminal-like" evidence="1">
    <location>
        <begin position="65"/>
        <end position="170"/>
    </location>
</feature>
<gene>
    <name evidence="2" type="ORF">CJ669_09095</name>
</gene>
<proteinExistence type="predicted"/>
<evidence type="ECO:0000259" key="1">
    <source>
        <dbReference type="Pfam" id="PF06114"/>
    </source>
</evidence>
<organism evidence="2 3">
    <name type="scientific">Aliarcobacter cryaerophilus</name>
    <dbReference type="NCBI Taxonomy" id="28198"/>
    <lineage>
        <taxon>Bacteria</taxon>
        <taxon>Pseudomonadati</taxon>
        <taxon>Campylobacterota</taxon>
        <taxon>Epsilonproteobacteria</taxon>
        <taxon>Campylobacterales</taxon>
        <taxon>Arcobacteraceae</taxon>
        <taxon>Aliarcobacter</taxon>
    </lineage>
</organism>
<sequence>MTNNRRKQINELAETIRAEAGLITPLTLEQLQNFVYELGGTLEYSELDEDTDAIIVRNNNNNFNIRLNNLNNVSEERKKFTLCHELGHLFLHMNYLDEDAWNDSDNYEDTAYARNGYSEEEYDAHEFAAALLMPKEEYKDIVKNNTENGICNIYQVSIYFGVSLEAATNRGKWLGILKW</sequence>
<dbReference type="InterPro" id="IPR010359">
    <property type="entry name" value="IrrE_HExxH"/>
</dbReference>
<protein>
    <recommendedName>
        <fullName evidence="1">IrrE N-terminal-like domain-containing protein</fullName>
    </recommendedName>
</protein>
<dbReference type="Pfam" id="PF06114">
    <property type="entry name" value="Peptidase_M78"/>
    <property type="match status" value="1"/>
</dbReference>
<dbReference type="AlphaFoldDB" id="A0A2S9SKN7"/>
<reference evidence="2 3" key="1">
    <citation type="submission" date="2017-09" db="EMBL/GenBank/DDBJ databases">
        <title>Reassesment of A. cryaerophilus.</title>
        <authorList>
            <person name="Perez-Cataluna A."/>
            <person name="Collado L."/>
            <person name="Salgado O."/>
            <person name="Lefinanco V."/>
            <person name="Figueras M.J."/>
        </authorList>
    </citation>
    <scope>NUCLEOTIDE SEQUENCE [LARGE SCALE GENOMIC DNA]</scope>
    <source>
        <strain evidence="2 3">LMG 9861</strain>
    </source>
</reference>
<accession>A0A2S9SKN7</accession>
<dbReference type="InterPro" id="IPR052345">
    <property type="entry name" value="Rad_response_metalloprotease"/>
</dbReference>
<comment type="caution">
    <text evidence="2">The sequence shown here is derived from an EMBL/GenBank/DDBJ whole genome shotgun (WGS) entry which is preliminary data.</text>
</comment>
<name>A0A2S9SKN7_9BACT</name>
<dbReference type="Proteomes" id="UP000239065">
    <property type="component" value="Unassembled WGS sequence"/>
</dbReference>
<evidence type="ECO:0000313" key="3">
    <source>
        <dbReference type="Proteomes" id="UP000239065"/>
    </source>
</evidence>